<sequence>MHSIHQSCRPKHQVLILKCYPKFQKGVQEVKPNSSELSYLLYYASTRRSKLQKVGAFLEKRAARDVWRGKLGNVQVTLQILAALIEKIPRDLPLYALSVLTIIDTVLRSNDLSMVEETVETFDVFCRHQDMAALTADQQCVNLYREIVRNYANFVSTESTTPSRTSLALPLRLRWRKVGLQAIKSVVSSEALASDGMKQLNIVVPVILDNLYSTEDLLPLQEKALTSEKLERELARRRRTSTATVQTADTTDGDPTTASGTTADSDRVAEVETRVLALRCLEKIFATGSNRSQIRIATSLLLQFIVSKRPPRHYNLEQHPDSSAAGGSWATNLMEIIAKWSPVQERFVILITSMEMLVNTPMVDEKLETQLILASMVDWLLSSPNNLIGLSVMDVLISLLQRLLLLLQLGNRSMRMVDQRPSGNVNQLPNVEEAAEEPFTEPSAHCMRQAEDYGTVIPWELRLELVELLQKCVGSLATHIYYAEQVSDMIRTIVSRLKPSTASELSSSESEGDLTIAFGSAEDVGADIYFSSPAARVVALRCIKNILLANVRKPETAAGVDTRNRVNIWVWEGTQWLLRDPDREVKHAYVDAFLSWLQLETTRDDFRTTFETNKKAPKPGPKRDVSEPSDKLTRRIVSTISQRDKDAAMATSCFLQLLHLTIYDIATECATVESDIMLLHLLLANLVENMGVNAAKYGLPMLMRLQDDFLSNDETISETARLNNSSLVHGYLWALVEKFDLEGTNIGDVILGEISRRKKNGAWFDKIQLPPRQLNYIELSETSNYIQNVQLRLDRSIYTSFTDLPELVAQIENAYNTIVKSPNTSPTNFSGRVFSIPVLSQGHVSLAPGRVPPEEQLPTTVREHMLSPWSKEDCLTTMISDRAISSSISGSRAGTTGTRNYHAANGYKNGNGSTTETEPMPANPQPPHHDGPILAPVGTAGVVTGLQKLRRQSVPTGSYTSFASSSRDSTVRVNELRRVLSVVKSSNVRHSSPLRGRQIMPRGVGSSGSSSESIDSDAFSASDVGSTAAGAGASSNRSQSRRDSPETPKVSPSNGAPSEEKDGLEHVSRSPSTDIPPVPPLPTTLAIPGGFPTNTSSVSSPIPSPPYSPVPCDRPLTAPSQPRARQATKGQPTVSTTPRQSRSLTRQKSRTAAYNGSSVPKQSTAPDDDTARATSTGNGRAFSKHGHRSVSLGRRVDVDKLLKGLLDAPETEQEANGDVVELGGTASQTCPSIRISQQPPVGGDDGYYLGRESQTVTRVRSVRGMGSGVRGTIARPPY</sequence>
<dbReference type="KEGG" id="pbn:PADG_00702"/>
<dbReference type="OMA" id="ATHVYYT"/>
<dbReference type="RefSeq" id="XP_010755939.1">
    <property type="nucleotide sequence ID" value="XM_010757637.1"/>
</dbReference>
<comment type="similarity">
    <text evidence="1">Belongs to the EFR3 family.</text>
</comment>
<evidence type="ECO:0008006" key="5">
    <source>
        <dbReference type="Google" id="ProtNLM"/>
    </source>
</evidence>
<feature type="compositionally biased region" description="Basic and acidic residues" evidence="2">
    <location>
        <begin position="621"/>
        <end position="630"/>
    </location>
</feature>
<evidence type="ECO:0000256" key="1">
    <source>
        <dbReference type="ARBA" id="ARBA00010216"/>
    </source>
</evidence>
<feature type="compositionally biased region" description="Basic and acidic residues" evidence="2">
    <location>
        <begin position="1058"/>
        <end position="1068"/>
    </location>
</feature>
<feature type="compositionally biased region" description="Low complexity" evidence="2">
    <location>
        <begin position="1007"/>
        <end position="1038"/>
    </location>
</feature>
<evidence type="ECO:0000313" key="3">
    <source>
        <dbReference type="EMBL" id="EEH44413.2"/>
    </source>
</evidence>
<dbReference type="InterPro" id="IPR049150">
    <property type="entry name" value="EFR3_HEAT-like_rpt"/>
</dbReference>
<gene>
    <name evidence="3" type="ORF">PADG_00702</name>
</gene>
<accession>C1G1G2</accession>
<dbReference type="GO" id="GO:0005886">
    <property type="term" value="C:plasma membrane"/>
    <property type="evidence" value="ECO:0007669"/>
    <property type="project" value="TreeGrafter"/>
</dbReference>
<feature type="region of interest" description="Disordered" evidence="2">
    <location>
        <begin position="952"/>
        <end position="971"/>
    </location>
</feature>
<evidence type="ECO:0000313" key="4">
    <source>
        <dbReference type="Proteomes" id="UP000001628"/>
    </source>
</evidence>
<evidence type="ECO:0000256" key="2">
    <source>
        <dbReference type="SAM" id="MobiDB-lite"/>
    </source>
</evidence>
<keyword evidence="4" id="KW-1185">Reference proteome</keyword>
<dbReference type="EMBL" id="KN275957">
    <property type="protein sequence ID" value="EEH44413.2"/>
    <property type="molecule type" value="Genomic_DNA"/>
</dbReference>
<dbReference type="VEuPathDB" id="FungiDB:PADG_00702"/>
<dbReference type="InterPro" id="IPR039786">
    <property type="entry name" value="EFR3"/>
</dbReference>
<dbReference type="STRING" id="502780.C1G1G2"/>
<organism evidence="3 4">
    <name type="scientific">Paracoccidioides brasiliensis (strain Pb18)</name>
    <dbReference type="NCBI Taxonomy" id="502780"/>
    <lineage>
        <taxon>Eukaryota</taxon>
        <taxon>Fungi</taxon>
        <taxon>Dikarya</taxon>
        <taxon>Ascomycota</taxon>
        <taxon>Pezizomycotina</taxon>
        <taxon>Eurotiomycetes</taxon>
        <taxon>Eurotiomycetidae</taxon>
        <taxon>Onygenales</taxon>
        <taxon>Ajellomycetaceae</taxon>
        <taxon>Paracoccidioides</taxon>
    </lineage>
</organism>
<dbReference type="GeneID" id="22580500"/>
<proteinExistence type="inferred from homology"/>
<dbReference type="HOGENOM" id="CLU_003271_0_0_1"/>
<feature type="region of interest" description="Disordered" evidence="2">
    <location>
        <begin position="889"/>
        <end position="927"/>
    </location>
</feature>
<dbReference type="OrthoDB" id="19232at2759"/>
<feature type="compositionally biased region" description="Polar residues" evidence="2">
    <location>
        <begin position="953"/>
        <end position="971"/>
    </location>
</feature>
<reference evidence="3 4" key="1">
    <citation type="journal article" date="2011" name="PLoS Genet.">
        <title>Comparative genomic analysis of human fungal pathogens causing paracoccidioidomycosis.</title>
        <authorList>
            <person name="Desjardins C.A."/>
            <person name="Champion M.D."/>
            <person name="Holder J.W."/>
            <person name="Muszewska A."/>
            <person name="Goldberg J."/>
            <person name="Bailao A.M."/>
            <person name="Brigido M.M."/>
            <person name="Ferreira M.E."/>
            <person name="Garcia A.M."/>
            <person name="Grynberg M."/>
            <person name="Gujja S."/>
            <person name="Heiman D.I."/>
            <person name="Henn M.R."/>
            <person name="Kodira C.D."/>
            <person name="Leon-Narvaez H."/>
            <person name="Longo L.V."/>
            <person name="Ma L.J."/>
            <person name="Malavazi I."/>
            <person name="Matsuo A.L."/>
            <person name="Morais F.V."/>
            <person name="Pereira M."/>
            <person name="Rodriguez-Brito S."/>
            <person name="Sakthikumar S."/>
            <person name="Salem-Izacc S.M."/>
            <person name="Sykes S.M."/>
            <person name="Teixeira M.M."/>
            <person name="Vallejo M.C."/>
            <person name="Walter M.E."/>
            <person name="Yandava C."/>
            <person name="Young S."/>
            <person name="Zeng Q."/>
            <person name="Zucker J."/>
            <person name="Felipe M.S."/>
            <person name="Goldman G.H."/>
            <person name="Haas B.J."/>
            <person name="McEwen J.G."/>
            <person name="Nino-Vega G."/>
            <person name="Puccia R."/>
            <person name="San-Blas G."/>
            <person name="Soares C.M."/>
            <person name="Birren B.W."/>
            <person name="Cuomo C.A."/>
        </authorList>
    </citation>
    <scope>NUCLEOTIDE SEQUENCE [LARGE SCALE GENOMIC DNA]</scope>
    <source>
        <strain evidence="3 4">Pb18</strain>
    </source>
</reference>
<feature type="compositionally biased region" description="Polar residues" evidence="2">
    <location>
        <begin position="1128"/>
        <end position="1165"/>
    </location>
</feature>
<dbReference type="AlphaFoldDB" id="C1G1G2"/>
<dbReference type="Proteomes" id="UP000001628">
    <property type="component" value="Unassembled WGS sequence"/>
</dbReference>
<name>C1G1G2_PARBD</name>
<dbReference type="eggNOG" id="KOG1877">
    <property type="taxonomic scope" value="Eukaryota"/>
</dbReference>
<feature type="region of interest" description="Disordered" evidence="2">
    <location>
        <begin position="232"/>
        <end position="265"/>
    </location>
</feature>
<dbReference type="GO" id="GO:0072659">
    <property type="term" value="P:protein localization to plasma membrane"/>
    <property type="evidence" value="ECO:0007669"/>
    <property type="project" value="InterPro"/>
</dbReference>
<dbReference type="SUPFAM" id="SSF48371">
    <property type="entry name" value="ARM repeat"/>
    <property type="match status" value="1"/>
</dbReference>
<dbReference type="InParanoid" id="C1G1G2"/>
<protein>
    <recommendedName>
        <fullName evidence="5">Protein EFR3</fullName>
    </recommendedName>
</protein>
<feature type="compositionally biased region" description="Polar residues" evidence="2">
    <location>
        <begin position="908"/>
        <end position="917"/>
    </location>
</feature>
<dbReference type="PANTHER" id="PTHR47766">
    <property type="entry name" value="PROTEIN EFR3"/>
    <property type="match status" value="1"/>
</dbReference>
<dbReference type="PANTHER" id="PTHR47766:SF1">
    <property type="entry name" value="PROTEIN EFR3"/>
    <property type="match status" value="1"/>
</dbReference>
<feature type="region of interest" description="Disordered" evidence="2">
    <location>
        <begin position="983"/>
        <end position="1190"/>
    </location>
</feature>
<feature type="compositionally biased region" description="Low complexity" evidence="2">
    <location>
        <begin position="889"/>
        <end position="899"/>
    </location>
</feature>
<dbReference type="InterPro" id="IPR016024">
    <property type="entry name" value="ARM-type_fold"/>
</dbReference>
<feature type="compositionally biased region" description="Low complexity" evidence="2">
    <location>
        <begin position="241"/>
        <end position="263"/>
    </location>
</feature>
<feature type="region of interest" description="Disordered" evidence="2">
    <location>
        <begin position="610"/>
        <end position="630"/>
    </location>
</feature>
<dbReference type="Pfam" id="PF21072">
    <property type="entry name" value="EFR3"/>
    <property type="match status" value="1"/>
</dbReference>